<keyword evidence="7" id="KW-1185">Reference proteome</keyword>
<dbReference type="PANTHER" id="PTHR13105">
    <property type="entry name" value="MYELOID LEUKEMIA FACTOR"/>
    <property type="match status" value="1"/>
</dbReference>
<feature type="compositionally biased region" description="Basic and acidic residues" evidence="5">
    <location>
        <begin position="70"/>
        <end position="85"/>
    </location>
</feature>
<evidence type="ECO:0000256" key="4">
    <source>
        <dbReference type="ARBA" id="ARBA00022553"/>
    </source>
</evidence>
<sequence>MMPSLFGGKEPFDELFISRPFGLESSRFQPQSSANCGESCDGRGKAIVIEEVTSDGEEENGVHAGNMKNSNKEHDGSSKEPAVEHPDDDFDAERTSKVVNHGSKYNRRAQTEPQTRSFSSQTSKVTYGGVDGAYYTTTRTRRMGTDGVLIEESKEADKTTGQATHKISRGIHDKGHSVARKLNAEGKVDTMQALHNLDEDELTGFEAAWNDNVKKNLHDWIDPFGSHGSTAYNNSSHFVNACEWWSLQKETNS</sequence>
<dbReference type="EMBL" id="JAIWQS010000007">
    <property type="protein sequence ID" value="KAJ8760148.1"/>
    <property type="molecule type" value="Genomic_DNA"/>
</dbReference>
<gene>
    <name evidence="6" type="ORF">K2173_011004</name>
</gene>
<protein>
    <submittedName>
        <fullName evidence="6">Uncharacterized protein</fullName>
    </submittedName>
</protein>
<evidence type="ECO:0000313" key="6">
    <source>
        <dbReference type="EMBL" id="KAJ8760148.1"/>
    </source>
</evidence>
<organism evidence="6 7">
    <name type="scientific">Erythroxylum novogranatense</name>
    <dbReference type="NCBI Taxonomy" id="1862640"/>
    <lineage>
        <taxon>Eukaryota</taxon>
        <taxon>Viridiplantae</taxon>
        <taxon>Streptophyta</taxon>
        <taxon>Embryophyta</taxon>
        <taxon>Tracheophyta</taxon>
        <taxon>Spermatophyta</taxon>
        <taxon>Magnoliopsida</taxon>
        <taxon>eudicotyledons</taxon>
        <taxon>Gunneridae</taxon>
        <taxon>Pentapetalae</taxon>
        <taxon>rosids</taxon>
        <taxon>fabids</taxon>
        <taxon>Malpighiales</taxon>
        <taxon>Erythroxylaceae</taxon>
        <taxon>Erythroxylum</taxon>
    </lineage>
</organism>
<proteinExistence type="inferred from homology"/>
<keyword evidence="3" id="KW-0963">Cytoplasm</keyword>
<accession>A0AAV8T1R0</accession>
<evidence type="ECO:0000256" key="5">
    <source>
        <dbReference type="SAM" id="MobiDB-lite"/>
    </source>
</evidence>
<feature type="region of interest" description="Disordered" evidence="5">
    <location>
        <begin position="47"/>
        <end position="123"/>
    </location>
</feature>
<name>A0AAV8T1R0_9ROSI</name>
<feature type="compositionally biased region" description="Polar residues" evidence="5">
    <location>
        <begin position="111"/>
        <end position="123"/>
    </location>
</feature>
<evidence type="ECO:0000313" key="7">
    <source>
        <dbReference type="Proteomes" id="UP001159364"/>
    </source>
</evidence>
<evidence type="ECO:0000256" key="2">
    <source>
        <dbReference type="ARBA" id="ARBA00008332"/>
    </source>
</evidence>
<comment type="subcellular location">
    <subcellularLocation>
        <location evidence="1">Cytoplasm</location>
    </subcellularLocation>
</comment>
<dbReference type="Pfam" id="PF10248">
    <property type="entry name" value="Mlf1IP"/>
    <property type="match status" value="1"/>
</dbReference>
<reference evidence="6 7" key="1">
    <citation type="submission" date="2021-09" db="EMBL/GenBank/DDBJ databases">
        <title>Genomic insights and catalytic innovation underlie evolution of tropane alkaloids biosynthesis.</title>
        <authorList>
            <person name="Wang Y.-J."/>
            <person name="Tian T."/>
            <person name="Huang J.-P."/>
            <person name="Huang S.-X."/>
        </authorList>
    </citation>
    <scope>NUCLEOTIDE SEQUENCE [LARGE SCALE GENOMIC DNA]</scope>
    <source>
        <strain evidence="6">KIB-2018</strain>
        <tissue evidence="6">Leaf</tissue>
    </source>
</reference>
<dbReference type="Proteomes" id="UP001159364">
    <property type="component" value="Linkage Group LG07"/>
</dbReference>
<comment type="similarity">
    <text evidence="2">Belongs to the MLF family.</text>
</comment>
<dbReference type="AlphaFoldDB" id="A0AAV8T1R0"/>
<evidence type="ECO:0000256" key="3">
    <source>
        <dbReference type="ARBA" id="ARBA00022490"/>
    </source>
</evidence>
<dbReference type="InterPro" id="IPR019376">
    <property type="entry name" value="Myeloid_leukemia_factor"/>
</dbReference>
<evidence type="ECO:0000256" key="1">
    <source>
        <dbReference type="ARBA" id="ARBA00004496"/>
    </source>
</evidence>
<keyword evidence="4" id="KW-0597">Phosphoprotein</keyword>
<dbReference type="GO" id="GO:0005737">
    <property type="term" value="C:cytoplasm"/>
    <property type="evidence" value="ECO:0007669"/>
    <property type="project" value="UniProtKB-SubCell"/>
</dbReference>
<comment type="caution">
    <text evidence="6">The sequence shown here is derived from an EMBL/GenBank/DDBJ whole genome shotgun (WGS) entry which is preliminary data.</text>
</comment>